<feature type="domain" description="HTH lysR-type" evidence="5">
    <location>
        <begin position="1"/>
        <end position="58"/>
    </location>
</feature>
<evidence type="ECO:0000256" key="3">
    <source>
        <dbReference type="ARBA" id="ARBA00023125"/>
    </source>
</evidence>
<keyword evidence="2" id="KW-0805">Transcription regulation</keyword>
<evidence type="ECO:0000313" key="6">
    <source>
        <dbReference type="EMBL" id="SLJ87500.1"/>
    </source>
</evidence>
<dbReference type="SUPFAM" id="SSF46785">
    <property type="entry name" value="Winged helix' DNA-binding domain"/>
    <property type="match status" value="1"/>
</dbReference>
<dbReference type="Gene3D" id="3.40.190.290">
    <property type="match status" value="1"/>
</dbReference>
<reference evidence="7" key="1">
    <citation type="submission" date="2017-02" db="EMBL/GenBank/DDBJ databases">
        <authorList>
            <person name="Varghese N."/>
            <person name="Submissions S."/>
        </authorList>
    </citation>
    <scope>NUCLEOTIDE SEQUENCE [LARGE SCALE GENOMIC DNA]</scope>
    <source>
        <strain evidence="7">SM117</strain>
    </source>
</reference>
<sequence>MQLRALRYFVTLAREGHFARAAEACGVTQPTLSSALAALEDQLGKRLVERDRRFIGLTQEGRAMLPWAQQLLAAHEGMVHAVEALDGPLHGEFRLGVIPAATPSVGAFSEALLRLHPGMTISVRSQTSREIVRAIEAYEIDAGITYLDHESPANVISVPLYAERYVFVTAAGERSPAPGPVSWGQIEGYPLCLLHQGMQNRRILDTLMSGQGVSVRPRATADGYVALLAMVRSGGLATVMPERYVGLIEGAGWASVHPLAMDAAVSRIGVIVGDRAPLDPVANAALGCARSIAGVDGV</sequence>
<dbReference type="InterPro" id="IPR036390">
    <property type="entry name" value="WH_DNA-bd_sf"/>
</dbReference>
<dbReference type="InterPro" id="IPR005119">
    <property type="entry name" value="LysR_subst-bd"/>
</dbReference>
<dbReference type="InterPro" id="IPR050950">
    <property type="entry name" value="HTH-type_LysR_regulators"/>
</dbReference>
<dbReference type="CDD" id="cd05466">
    <property type="entry name" value="PBP2_LTTR_substrate"/>
    <property type="match status" value="1"/>
</dbReference>
<keyword evidence="4" id="KW-0804">Transcription</keyword>
<evidence type="ECO:0000256" key="2">
    <source>
        <dbReference type="ARBA" id="ARBA00023015"/>
    </source>
</evidence>
<dbReference type="GO" id="GO:0003677">
    <property type="term" value="F:DNA binding"/>
    <property type="evidence" value="ECO:0007669"/>
    <property type="project" value="UniProtKB-KW"/>
</dbReference>
<gene>
    <name evidence="6" type="ORF">SAMN06295987_101586</name>
</gene>
<dbReference type="PANTHER" id="PTHR30419">
    <property type="entry name" value="HTH-TYPE TRANSCRIPTIONAL REGULATOR YBHD"/>
    <property type="match status" value="1"/>
</dbReference>
<evidence type="ECO:0000256" key="1">
    <source>
        <dbReference type="ARBA" id="ARBA00009437"/>
    </source>
</evidence>
<dbReference type="PRINTS" id="PR00039">
    <property type="entry name" value="HTHLYSR"/>
</dbReference>
<dbReference type="STRING" id="428990.SAMN06295987_101586"/>
<protein>
    <submittedName>
        <fullName evidence="6">DNA-binding transcriptional regulator, LysR family</fullName>
    </submittedName>
</protein>
<dbReference type="GO" id="GO:0003700">
    <property type="term" value="F:DNA-binding transcription factor activity"/>
    <property type="evidence" value="ECO:0007669"/>
    <property type="project" value="InterPro"/>
</dbReference>
<keyword evidence="7" id="KW-1185">Reference proteome</keyword>
<comment type="similarity">
    <text evidence="1">Belongs to the LysR transcriptional regulatory family.</text>
</comment>
<evidence type="ECO:0000313" key="7">
    <source>
        <dbReference type="Proteomes" id="UP000190989"/>
    </source>
</evidence>
<dbReference type="InterPro" id="IPR000847">
    <property type="entry name" value="LysR_HTH_N"/>
</dbReference>
<evidence type="ECO:0000256" key="4">
    <source>
        <dbReference type="ARBA" id="ARBA00023163"/>
    </source>
</evidence>
<dbReference type="Pfam" id="PF00126">
    <property type="entry name" value="HTH_1"/>
    <property type="match status" value="1"/>
</dbReference>
<dbReference type="AlphaFoldDB" id="A0A1U6GVN4"/>
<dbReference type="FunFam" id="1.10.10.10:FF:000001">
    <property type="entry name" value="LysR family transcriptional regulator"/>
    <property type="match status" value="1"/>
</dbReference>
<name>A0A1U6GVN4_9SPHN</name>
<dbReference type="RefSeq" id="WP_079729406.1">
    <property type="nucleotide sequence ID" value="NZ_FVZE01000001.1"/>
</dbReference>
<dbReference type="PANTHER" id="PTHR30419:SF31">
    <property type="entry name" value="BLR3139 PROTEIN"/>
    <property type="match status" value="1"/>
</dbReference>
<dbReference type="InterPro" id="IPR036388">
    <property type="entry name" value="WH-like_DNA-bd_sf"/>
</dbReference>
<accession>A0A1U6GVN4</accession>
<dbReference type="Pfam" id="PF03466">
    <property type="entry name" value="LysR_substrate"/>
    <property type="match status" value="1"/>
</dbReference>
<keyword evidence="3 6" id="KW-0238">DNA-binding</keyword>
<dbReference type="Gene3D" id="1.10.10.10">
    <property type="entry name" value="Winged helix-like DNA-binding domain superfamily/Winged helix DNA-binding domain"/>
    <property type="match status" value="1"/>
</dbReference>
<organism evidence="6 7">
    <name type="scientific">Novosphingobium mathurense</name>
    <dbReference type="NCBI Taxonomy" id="428990"/>
    <lineage>
        <taxon>Bacteria</taxon>
        <taxon>Pseudomonadati</taxon>
        <taxon>Pseudomonadota</taxon>
        <taxon>Alphaproteobacteria</taxon>
        <taxon>Sphingomonadales</taxon>
        <taxon>Sphingomonadaceae</taxon>
        <taxon>Novosphingobium</taxon>
    </lineage>
</organism>
<dbReference type="GO" id="GO:0005829">
    <property type="term" value="C:cytosol"/>
    <property type="evidence" value="ECO:0007669"/>
    <property type="project" value="TreeGrafter"/>
</dbReference>
<dbReference type="SUPFAM" id="SSF53850">
    <property type="entry name" value="Periplasmic binding protein-like II"/>
    <property type="match status" value="1"/>
</dbReference>
<proteinExistence type="inferred from homology"/>
<evidence type="ECO:0000259" key="5">
    <source>
        <dbReference type="PROSITE" id="PS50931"/>
    </source>
</evidence>
<dbReference type="PROSITE" id="PS50931">
    <property type="entry name" value="HTH_LYSR"/>
    <property type="match status" value="1"/>
</dbReference>
<dbReference type="EMBL" id="FVZE01000001">
    <property type="protein sequence ID" value="SLJ87500.1"/>
    <property type="molecule type" value="Genomic_DNA"/>
</dbReference>
<dbReference type="Proteomes" id="UP000190989">
    <property type="component" value="Unassembled WGS sequence"/>
</dbReference>